<feature type="domain" description="GH16" evidence="2">
    <location>
        <begin position="60"/>
        <end position="290"/>
    </location>
</feature>
<keyword evidence="1" id="KW-0732">Signal</keyword>
<proteinExistence type="predicted"/>
<evidence type="ECO:0000313" key="3">
    <source>
        <dbReference type="EMBL" id="KAF2688312.1"/>
    </source>
</evidence>
<dbReference type="EMBL" id="MU005573">
    <property type="protein sequence ID" value="KAF2688312.1"/>
    <property type="molecule type" value="Genomic_DNA"/>
</dbReference>
<dbReference type="SUPFAM" id="SSF49899">
    <property type="entry name" value="Concanavalin A-like lectins/glucanases"/>
    <property type="match status" value="1"/>
</dbReference>
<dbReference type="OrthoDB" id="25131at2759"/>
<organism evidence="3 4">
    <name type="scientific">Lentithecium fluviatile CBS 122367</name>
    <dbReference type="NCBI Taxonomy" id="1168545"/>
    <lineage>
        <taxon>Eukaryota</taxon>
        <taxon>Fungi</taxon>
        <taxon>Dikarya</taxon>
        <taxon>Ascomycota</taxon>
        <taxon>Pezizomycotina</taxon>
        <taxon>Dothideomycetes</taxon>
        <taxon>Pleosporomycetidae</taxon>
        <taxon>Pleosporales</taxon>
        <taxon>Massarineae</taxon>
        <taxon>Lentitheciaceae</taxon>
        <taxon>Lentithecium</taxon>
    </lineage>
</organism>
<dbReference type="Pfam" id="PF00722">
    <property type="entry name" value="Glyco_hydro_16"/>
    <property type="match status" value="1"/>
</dbReference>
<dbReference type="CDD" id="cd00413">
    <property type="entry name" value="Glyco_hydrolase_16"/>
    <property type="match status" value="1"/>
</dbReference>
<gene>
    <name evidence="3" type="ORF">K458DRAFT_293515</name>
</gene>
<dbReference type="PANTHER" id="PTHR38121">
    <property type="entry name" value="GH16 DOMAIN-CONTAINING PROTEIN"/>
    <property type="match status" value="1"/>
</dbReference>
<dbReference type="AlphaFoldDB" id="A0A6G1JCQ1"/>
<dbReference type="InterPro" id="IPR000757">
    <property type="entry name" value="Beta-glucanase-like"/>
</dbReference>
<keyword evidence="3" id="KW-0378">Hydrolase</keyword>
<dbReference type="PANTHER" id="PTHR38121:SF5">
    <property type="entry name" value="GH16 DOMAIN-CONTAINING PROTEIN"/>
    <property type="match status" value="1"/>
</dbReference>
<evidence type="ECO:0000259" key="2">
    <source>
        <dbReference type="PROSITE" id="PS51762"/>
    </source>
</evidence>
<feature type="signal peptide" evidence="1">
    <location>
        <begin position="1"/>
        <end position="26"/>
    </location>
</feature>
<feature type="chain" id="PRO_5026260074" evidence="1">
    <location>
        <begin position="27"/>
        <end position="372"/>
    </location>
</feature>
<dbReference type="Gene3D" id="2.60.120.200">
    <property type="match status" value="1"/>
</dbReference>
<evidence type="ECO:0000256" key="1">
    <source>
        <dbReference type="SAM" id="SignalP"/>
    </source>
</evidence>
<name>A0A6G1JCQ1_9PLEO</name>
<sequence length="372" mass="40640">MSRVREALGVMPWLILAMSRLAGAACECGYSVNQTSDASYAVFTDLMENDFLHTAGDNLTEFGWAPQEYNISAKEARGPYGKEFDVGNAELNPLKDASAWTGEGEKGGDAGLRLWVRGNHSHGFVNGAELASVRHDALYGSFRVGMKLSAQNGTCGAFFWFWNNSQEIDMEFLSKQFTATSGVVNLVLQSSESVRAGYDASNTPNYHIQPLSFRPDEKFHEYRFDWTPDRVAFSVDGQFVYQMTHNLPTSPGRLFMNHWSNGDPLWSAGPPEVDTAMTVSYVKAYFNSSDTSRNAVHENQCAAFDASKVCQIPEQTKAPDGADSQTYFFSQDGGEKTPGQTTFRVTSGAPGLTAAAAVWIAIASSILSGTLL</sequence>
<evidence type="ECO:0000313" key="4">
    <source>
        <dbReference type="Proteomes" id="UP000799291"/>
    </source>
</evidence>
<dbReference type="GO" id="GO:0004553">
    <property type="term" value="F:hydrolase activity, hydrolyzing O-glycosyl compounds"/>
    <property type="evidence" value="ECO:0007669"/>
    <property type="project" value="InterPro"/>
</dbReference>
<dbReference type="GO" id="GO:0005975">
    <property type="term" value="P:carbohydrate metabolic process"/>
    <property type="evidence" value="ECO:0007669"/>
    <property type="project" value="InterPro"/>
</dbReference>
<reference evidence="3" key="1">
    <citation type="journal article" date="2020" name="Stud. Mycol.">
        <title>101 Dothideomycetes genomes: a test case for predicting lifestyles and emergence of pathogens.</title>
        <authorList>
            <person name="Haridas S."/>
            <person name="Albert R."/>
            <person name="Binder M."/>
            <person name="Bloem J."/>
            <person name="Labutti K."/>
            <person name="Salamov A."/>
            <person name="Andreopoulos B."/>
            <person name="Baker S."/>
            <person name="Barry K."/>
            <person name="Bills G."/>
            <person name="Bluhm B."/>
            <person name="Cannon C."/>
            <person name="Castanera R."/>
            <person name="Culley D."/>
            <person name="Daum C."/>
            <person name="Ezra D."/>
            <person name="Gonzalez J."/>
            <person name="Henrissat B."/>
            <person name="Kuo A."/>
            <person name="Liang C."/>
            <person name="Lipzen A."/>
            <person name="Lutzoni F."/>
            <person name="Magnuson J."/>
            <person name="Mondo S."/>
            <person name="Nolan M."/>
            <person name="Ohm R."/>
            <person name="Pangilinan J."/>
            <person name="Park H.-J."/>
            <person name="Ramirez L."/>
            <person name="Alfaro M."/>
            <person name="Sun H."/>
            <person name="Tritt A."/>
            <person name="Yoshinaga Y."/>
            <person name="Zwiers L.-H."/>
            <person name="Turgeon B."/>
            <person name="Goodwin S."/>
            <person name="Spatafora J."/>
            <person name="Crous P."/>
            <person name="Grigoriev I."/>
        </authorList>
    </citation>
    <scope>NUCLEOTIDE SEQUENCE</scope>
    <source>
        <strain evidence="3">CBS 122367</strain>
    </source>
</reference>
<accession>A0A6G1JCQ1</accession>
<protein>
    <submittedName>
        <fullName evidence="3">Glycoside hydrolase family 16 protein</fullName>
    </submittedName>
</protein>
<keyword evidence="4" id="KW-1185">Reference proteome</keyword>
<dbReference type="Proteomes" id="UP000799291">
    <property type="component" value="Unassembled WGS sequence"/>
</dbReference>
<dbReference type="PROSITE" id="PS51762">
    <property type="entry name" value="GH16_2"/>
    <property type="match status" value="1"/>
</dbReference>
<dbReference type="InterPro" id="IPR013320">
    <property type="entry name" value="ConA-like_dom_sf"/>
</dbReference>